<dbReference type="RefSeq" id="WP_109665194.1">
    <property type="nucleotide sequence ID" value="NZ_QGGW01000001.1"/>
</dbReference>
<reference evidence="3 4" key="1">
    <citation type="submission" date="2018-05" db="EMBL/GenBank/DDBJ databases">
        <title>Genomic Encyclopedia of Type Strains, Phase IV (KMG-IV): sequencing the most valuable type-strain genomes for metagenomic binning, comparative biology and taxonomic classification.</title>
        <authorList>
            <person name="Goeker M."/>
        </authorList>
    </citation>
    <scope>NUCLEOTIDE SEQUENCE [LARGE SCALE GENOMIC DNA]</scope>
    <source>
        <strain evidence="3 4">DSM 16097</strain>
    </source>
</reference>
<feature type="transmembrane region" description="Helical" evidence="1">
    <location>
        <begin position="209"/>
        <end position="226"/>
    </location>
</feature>
<gene>
    <name evidence="3" type="ORF">C7455_101568</name>
</gene>
<dbReference type="PANTHER" id="PTHR22911">
    <property type="entry name" value="ACYL-MALONYL CONDENSING ENZYME-RELATED"/>
    <property type="match status" value="1"/>
</dbReference>
<dbReference type="SUPFAM" id="SSF103481">
    <property type="entry name" value="Multidrug resistance efflux transporter EmrE"/>
    <property type="match status" value="2"/>
</dbReference>
<feature type="transmembrane region" description="Helical" evidence="1">
    <location>
        <begin position="179"/>
        <end position="197"/>
    </location>
</feature>
<keyword evidence="4" id="KW-1185">Reference proteome</keyword>
<feature type="transmembrane region" description="Helical" evidence="1">
    <location>
        <begin position="94"/>
        <end position="115"/>
    </location>
</feature>
<organism evidence="3 4">
    <name type="scientific">Roseicyclus mahoneyensis</name>
    <dbReference type="NCBI Taxonomy" id="164332"/>
    <lineage>
        <taxon>Bacteria</taxon>
        <taxon>Pseudomonadati</taxon>
        <taxon>Pseudomonadota</taxon>
        <taxon>Alphaproteobacteria</taxon>
        <taxon>Rhodobacterales</taxon>
        <taxon>Roseobacteraceae</taxon>
        <taxon>Roseicyclus</taxon>
    </lineage>
</organism>
<dbReference type="InterPro" id="IPR000620">
    <property type="entry name" value="EamA_dom"/>
</dbReference>
<feature type="transmembrane region" description="Helical" evidence="1">
    <location>
        <begin position="35"/>
        <end position="53"/>
    </location>
</feature>
<feature type="domain" description="EamA" evidence="2">
    <location>
        <begin position="5"/>
        <end position="138"/>
    </location>
</feature>
<keyword evidence="1" id="KW-0472">Membrane</keyword>
<dbReference type="AlphaFoldDB" id="A0A316GMZ9"/>
<keyword evidence="1" id="KW-0812">Transmembrane</keyword>
<feature type="transmembrane region" description="Helical" evidence="1">
    <location>
        <begin position="238"/>
        <end position="257"/>
    </location>
</feature>
<dbReference type="InterPro" id="IPR037185">
    <property type="entry name" value="EmrE-like"/>
</dbReference>
<keyword evidence="1" id="KW-1133">Transmembrane helix</keyword>
<dbReference type="Proteomes" id="UP000245708">
    <property type="component" value="Unassembled WGS sequence"/>
</dbReference>
<feature type="domain" description="EamA" evidence="2">
    <location>
        <begin position="148"/>
        <end position="279"/>
    </location>
</feature>
<feature type="transmembrane region" description="Helical" evidence="1">
    <location>
        <begin position="263"/>
        <end position="283"/>
    </location>
</feature>
<evidence type="ECO:0000256" key="1">
    <source>
        <dbReference type="SAM" id="Phobius"/>
    </source>
</evidence>
<dbReference type="Pfam" id="PF00892">
    <property type="entry name" value="EamA"/>
    <property type="match status" value="2"/>
</dbReference>
<proteinExistence type="predicted"/>
<feature type="transmembrane region" description="Helical" evidence="1">
    <location>
        <begin position="65"/>
        <end position="88"/>
    </location>
</feature>
<sequence>MRYATGVWLVVTAAVLWSLQGLIFRQIEAASPWAILFWRSLGMAPVILAFVLWRGGGSIGPRLRGIGWAGVAGALGLVMAFGGAVYAFQSTTVANAVFLFAATPFLTAMLAWAVLRERVSARTWGSIALAMVGIFVMVRGGLEGGALPGNIAALCSAAGFAVFTVTLRRRGVTDPMPAVLLGAVFATFAGALATWGFGETLAVPRADALWALGMGAVTLSGGMVLYTLGSRVVPAADLTLLMTIEVMLSPLLVWVFLGETARQTTLLGGVFVMAAIVITARAGTRRSVAPA</sequence>
<comment type="caution">
    <text evidence="3">The sequence shown here is derived from an EMBL/GenBank/DDBJ whole genome shotgun (WGS) entry which is preliminary data.</text>
</comment>
<dbReference type="OrthoDB" id="8690132at2"/>
<protein>
    <submittedName>
        <fullName evidence="3">EamA domain-containing membrane protein RarD</fullName>
    </submittedName>
</protein>
<dbReference type="GO" id="GO:0016020">
    <property type="term" value="C:membrane"/>
    <property type="evidence" value="ECO:0007669"/>
    <property type="project" value="InterPro"/>
</dbReference>
<evidence type="ECO:0000313" key="4">
    <source>
        <dbReference type="Proteomes" id="UP000245708"/>
    </source>
</evidence>
<evidence type="ECO:0000259" key="2">
    <source>
        <dbReference type="Pfam" id="PF00892"/>
    </source>
</evidence>
<accession>A0A316GMZ9</accession>
<feature type="transmembrane region" description="Helical" evidence="1">
    <location>
        <begin position="124"/>
        <end position="142"/>
    </location>
</feature>
<evidence type="ECO:0000313" key="3">
    <source>
        <dbReference type="EMBL" id="PWK62540.1"/>
    </source>
</evidence>
<feature type="transmembrane region" description="Helical" evidence="1">
    <location>
        <begin position="148"/>
        <end position="167"/>
    </location>
</feature>
<dbReference type="EMBL" id="QGGW01000001">
    <property type="protein sequence ID" value="PWK62540.1"/>
    <property type="molecule type" value="Genomic_DNA"/>
</dbReference>
<name>A0A316GMZ9_9RHOB</name>